<reference evidence="3" key="1">
    <citation type="journal article" date="2015" name="MBio">
        <title>Genome-Resolved Metagenomic Analysis Reveals Roles for Candidate Phyla and Other Microbial Community Members in Biogeochemical Transformations in Oil Reservoirs.</title>
        <authorList>
            <person name="Hu P."/>
            <person name="Tom L."/>
            <person name="Singh A."/>
            <person name="Thomas B.C."/>
            <person name="Baker B.J."/>
            <person name="Piceno Y.M."/>
            <person name="Andersen G.L."/>
            <person name="Banfield J.F."/>
        </authorList>
    </citation>
    <scope>NUCLEOTIDE SEQUENCE [LARGE SCALE GENOMIC DNA]</scope>
</reference>
<dbReference type="Pfam" id="PF13649">
    <property type="entry name" value="Methyltransf_25"/>
    <property type="match status" value="1"/>
</dbReference>
<proteinExistence type="predicted"/>
<dbReference type="AlphaFoldDB" id="A0A101HIU8"/>
<dbReference type="InterPro" id="IPR041698">
    <property type="entry name" value="Methyltransf_25"/>
</dbReference>
<name>A0A101HIU8_9BACT</name>
<sequence length="272" mass="31863">MKKLSSKYISELSYTSFLGLINQWNVPPGAYETVNRWVKFSDMDSTSYVLEIATTTGFSLREASSMSGCSGVGIDISEESIDQARLNKEKYLPNSEVKYIVKDANKYKTNKHFSHIIIGAALRFFEDPEKVIRKCVRDFWDSQGYLLSCEFYVVNEIPKSLVNTAHDVFGIEITKVPYKEVMSVYEGLELLYEDRKIPKPETKKELEYYCKCTIDRVTKELGVEDEEIYQTMFDRLYLIKKTSNDLREYQNYNILVHRYRKGLYPNRYVELF</sequence>
<dbReference type="Proteomes" id="UP000053904">
    <property type="component" value="Unassembled WGS sequence"/>
</dbReference>
<organism evidence="2 3">
    <name type="scientific">candidate division WS6 bacterium 34_10</name>
    <dbReference type="NCBI Taxonomy" id="1641389"/>
    <lineage>
        <taxon>Bacteria</taxon>
        <taxon>Candidatus Dojkabacteria</taxon>
    </lineage>
</organism>
<comment type="caution">
    <text evidence="2">The sequence shown here is derived from an EMBL/GenBank/DDBJ whole genome shotgun (WGS) entry which is preliminary data.</text>
</comment>
<protein>
    <recommendedName>
        <fullName evidence="1">Methyltransferase domain-containing protein</fullName>
    </recommendedName>
</protein>
<dbReference type="SUPFAM" id="SSF53335">
    <property type="entry name" value="S-adenosyl-L-methionine-dependent methyltransferases"/>
    <property type="match status" value="1"/>
</dbReference>
<evidence type="ECO:0000259" key="1">
    <source>
        <dbReference type="Pfam" id="PF13649"/>
    </source>
</evidence>
<gene>
    <name evidence="2" type="ORF">XD93_0176</name>
</gene>
<dbReference type="InterPro" id="IPR029063">
    <property type="entry name" value="SAM-dependent_MTases_sf"/>
</dbReference>
<accession>A0A101HIU8</accession>
<evidence type="ECO:0000313" key="2">
    <source>
        <dbReference type="EMBL" id="KUK77663.1"/>
    </source>
</evidence>
<evidence type="ECO:0000313" key="3">
    <source>
        <dbReference type="Proteomes" id="UP000053904"/>
    </source>
</evidence>
<dbReference type="Gene3D" id="3.40.50.150">
    <property type="entry name" value="Vaccinia Virus protein VP39"/>
    <property type="match status" value="1"/>
</dbReference>
<feature type="domain" description="Methyltransferase" evidence="1">
    <location>
        <begin position="49"/>
        <end position="137"/>
    </location>
</feature>
<dbReference type="EMBL" id="LGGO01000014">
    <property type="protein sequence ID" value="KUK77663.1"/>
    <property type="molecule type" value="Genomic_DNA"/>
</dbReference>
<dbReference type="CDD" id="cd02440">
    <property type="entry name" value="AdoMet_MTases"/>
    <property type="match status" value="1"/>
</dbReference>